<dbReference type="OrthoDB" id="786244at2759"/>
<dbReference type="Pfam" id="PF05703">
    <property type="entry name" value="Auxin_canalis"/>
    <property type="match status" value="1"/>
</dbReference>
<dbReference type="InterPro" id="IPR008546">
    <property type="entry name" value="VAN3-bd-like_auxin_canal"/>
</dbReference>
<evidence type="ECO:0008006" key="5">
    <source>
        <dbReference type="Google" id="ProtNLM"/>
    </source>
</evidence>
<dbReference type="InterPro" id="IPR013666">
    <property type="entry name" value="PH_pln"/>
</dbReference>
<name>A0A9E7HHK1_9LILI</name>
<evidence type="ECO:0000259" key="2">
    <source>
        <dbReference type="Pfam" id="PF08458"/>
    </source>
</evidence>
<protein>
    <recommendedName>
        <fullName evidence="5">VAN3-binding protein</fullName>
    </recommendedName>
</protein>
<dbReference type="InterPro" id="IPR040269">
    <property type="entry name" value="VAB"/>
</dbReference>
<proteinExistence type="predicted"/>
<dbReference type="EMBL" id="CP097510">
    <property type="protein sequence ID" value="URE31273.1"/>
    <property type="molecule type" value="Genomic_DNA"/>
</dbReference>
<gene>
    <name evidence="3" type="ORF">MUK42_05248</name>
</gene>
<accession>A0A9E7HHK1</accession>
<feature type="domain" description="Pleckstrin-like plant" evidence="2">
    <location>
        <begin position="273"/>
        <end position="373"/>
    </location>
</feature>
<feature type="domain" description="VAN3-binding protein-like auxin canalisation" evidence="1">
    <location>
        <begin position="12"/>
        <end position="244"/>
    </location>
</feature>
<reference evidence="3" key="1">
    <citation type="submission" date="2022-05" db="EMBL/GenBank/DDBJ databases">
        <title>The Musa troglodytarum L. genome provides insights into the mechanism of non-climacteric behaviour and enrichment of carotenoids.</title>
        <authorList>
            <person name="Wang J."/>
        </authorList>
    </citation>
    <scope>NUCLEOTIDE SEQUENCE</scope>
    <source>
        <tissue evidence="3">Leaf</tissue>
    </source>
</reference>
<evidence type="ECO:0000313" key="3">
    <source>
        <dbReference type="EMBL" id="URE31273.1"/>
    </source>
</evidence>
<evidence type="ECO:0000313" key="4">
    <source>
        <dbReference type="Proteomes" id="UP001055439"/>
    </source>
</evidence>
<dbReference type="Pfam" id="PF08458">
    <property type="entry name" value="PH_2"/>
    <property type="match status" value="1"/>
</dbReference>
<keyword evidence="4" id="KW-1185">Reference proteome</keyword>
<dbReference type="PANTHER" id="PTHR31351:SF25">
    <property type="entry name" value="AUXIN CANALIZATION PROTEIN (DUF828)"/>
    <property type="match status" value="1"/>
</dbReference>
<dbReference type="AlphaFoldDB" id="A0A9E7HHK1"/>
<dbReference type="Proteomes" id="UP001055439">
    <property type="component" value="Chromosome 8"/>
</dbReference>
<organism evidence="3 4">
    <name type="scientific">Musa troglodytarum</name>
    <name type="common">fe'i banana</name>
    <dbReference type="NCBI Taxonomy" id="320322"/>
    <lineage>
        <taxon>Eukaryota</taxon>
        <taxon>Viridiplantae</taxon>
        <taxon>Streptophyta</taxon>
        <taxon>Embryophyta</taxon>
        <taxon>Tracheophyta</taxon>
        <taxon>Spermatophyta</taxon>
        <taxon>Magnoliopsida</taxon>
        <taxon>Liliopsida</taxon>
        <taxon>Zingiberales</taxon>
        <taxon>Musaceae</taxon>
        <taxon>Musa</taxon>
    </lineage>
</organism>
<evidence type="ECO:0000259" key="1">
    <source>
        <dbReference type="Pfam" id="PF05703"/>
    </source>
</evidence>
<sequence>MDADVGTMGSHQQMDLLSHAWRNSAIQVFQPPVDDCPNAFKERQIVAFENDKMESPVQLQKSDMSLIVDEGDLRSTSQLKFDDLKSWMWLQKAIHPELDYDLCMRKKWFSKNIIPWKEISIRKWLKEMKQKRKEEERLQRAEVHAAISVAGVAAALAAIAAENLEANQHKSLRDTAVASAAALVAAQCAHVAEAAGAKREQISSAIDAAATATDAANVFTLTAAAATSMKGAATLRGRQGQRQRTKGGSPALLCDDFGFDLGRCRASLAKGDEILVATEDGKCRLRSVSAILNRDAKVILRIKNTNALMVFSTAKESVVYELDTNPLEEPKKEADGSYCIGMQTSQGKTELKTDDYVQCKKWLTTINHMLMLSSTLSRKELHLIRTSRCSQNAGTC</sequence>
<dbReference type="PANTHER" id="PTHR31351">
    <property type="entry name" value="EXPRESSED PROTEIN"/>
    <property type="match status" value="1"/>
</dbReference>